<protein>
    <submittedName>
        <fullName evidence="4">PHB depolymerase family esterase</fullName>
    </submittedName>
</protein>
<evidence type="ECO:0000256" key="1">
    <source>
        <dbReference type="ARBA" id="ARBA00022729"/>
    </source>
</evidence>
<keyword evidence="1" id="KW-0732">Signal</keyword>
<sequence>MPKELPLSLAENVEYLRRLRELNGITGFADFHRQSRPAPECPLIEIESFGSNPGRLKMFAYVPAQRQPLAPLVVVLHGCGQGAAEYDLGAGWSTLAKHFGFALLLPEQQRVNNPQRCFNWFQSEDITRDQGEVASIREMIARMVADCAIDPRRIYVTGLSAGGAMTMAVLSAHPELFAAGAIIAGLPFGTARNMRDAILQMRMPPARPAGELGDLVRRASHHRGKWPKLSVWHGTADYTVHPDNAGEIVKQWLDLHHLPLAPMAKTVVDGYPRQQWWNDDGEPIVESYTITNMAHGTPIGIAANDKRYGKAGPFLLEAGISSSYHIAKFFGVTDWIRPLKAATTSPSTKLIPQVSPISAVPALTKILRRAADVPSPAAEPVDVKPAHIKAVEPRVSPTGMLLSAPASAVVPQPKVEHQEPASEPRKAAKPRPDQKPESKLVAVSRPAEPKPLDARTIEASISGNGAAGRPRRRTIDVAAVIDRALQAAGLK</sequence>
<dbReference type="PANTHER" id="PTHR43037:SF1">
    <property type="entry name" value="BLL1128 PROTEIN"/>
    <property type="match status" value="1"/>
</dbReference>
<name>A0ABY3R4X3_9BRAD</name>
<dbReference type="RefSeq" id="WP_231318136.1">
    <property type="nucleotide sequence ID" value="NZ_CP088156.1"/>
</dbReference>
<feature type="compositionally biased region" description="Basic and acidic residues" evidence="3">
    <location>
        <begin position="414"/>
        <end position="438"/>
    </location>
</feature>
<feature type="compositionally biased region" description="Basic and acidic residues" evidence="3">
    <location>
        <begin position="447"/>
        <end position="456"/>
    </location>
</feature>
<dbReference type="NCBIfam" id="TIGR01840">
    <property type="entry name" value="esterase_phb"/>
    <property type="match status" value="1"/>
</dbReference>
<organism evidence="4 5">
    <name type="scientific">Bradyrhizobium ontarionense</name>
    <dbReference type="NCBI Taxonomy" id="2898149"/>
    <lineage>
        <taxon>Bacteria</taxon>
        <taxon>Pseudomonadati</taxon>
        <taxon>Pseudomonadota</taxon>
        <taxon>Alphaproteobacteria</taxon>
        <taxon>Hyphomicrobiales</taxon>
        <taxon>Nitrobacteraceae</taxon>
        <taxon>Bradyrhizobium</taxon>
    </lineage>
</organism>
<feature type="region of interest" description="Disordered" evidence="3">
    <location>
        <begin position="406"/>
        <end position="473"/>
    </location>
</feature>
<dbReference type="InterPro" id="IPR050955">
    <property type="entry name" value="Plant_Biomass_Hydrol_Est"/>
</dbReference>
<dbReference type="InterPro" id="IPR010126">
    <property type="entry name" value="Esterase_phb"/>
</dbReference>
<evidence type="ECO:0000313" key="4">
    <source>
        <dbReference type="EMBL" id="UFZ02346.1"/>
    </source>
</evidence>
<dbReference type="Pfam" id="PF10503">
    <property type="entry name" value="Esterase_PHB"/>
    <property type="match status" value="1"/>
</dbReference>
<reference evidence="4" key="1">
    <citation type="journal article" date="2024" name="Antonie Van Leeuwenhoek">
        <title>Bradyrhizobium ontarionense sp. nov., a novel bacterial symbiont isolated from Aeschynomene indica (Indian jointvetch), harbours photosynthesis, nitrogen fixation and nitrous oxide (N2O) reductase genes.</title>
        <authorList>
            <person name="Bromfield E.S.P."/>
            <person name="Cloutier S."/>
        </authorList>
    </citation>
    <scope>NUCLEOTIDE SEQUENCE</scope>
    <source>
        <strain evidence="4">A19</strain>
    </source>
</reference>
<keyword evidence="2" id="KW-0378">Hydrolase</keyword>
<dbReference type="InterPro" id="IPR029058">
    <property type="entry name" value="AB_hydrolase_fold"/>
</dbReference>
<dbReference type="Proteomes" id="UP001431010">
    <property type="component" value="Chromosome"/>
</dbReference>
<gene>
    <name evidence="4" type="ORF">LQG66_24005</name>
</gene>
<evidence type="ECO:0000313" key="5">
    <source>
        <dbReference type="Proteomes" id="UP001431010"/>
    </source>
</evidence>
<accession>A0ABY3R4X3</accession>
<dbReference type="SUPFAM" id="SSF53474">
    <property type="entry name" value="alpha/beta-Hydrolases"/>
    <property type="match status" value="2"/>
</dbReference>
<dbReference type="EMBL" id="CP088156">
    <property type="protein sequence ID" value="UFZ02346.1"/>
    <property type="molecule type" value="Genomic_DNA"/>
</dbReference>
<dbReference type="PANTHER" id="PTHR43037">
    <property type="entry name" value="UNNAMED PRODUCT-RELATED"/>
    <property type="match status" value="1"/>
</dbReference>
<dbReference type="Gene3D" id="3.40.50.1820">
    <property type="entry name" value="alpha/beta hydrolase"/>
    <property type="match status" value="1"/>
</dbReference>
<evidence type="ECO:0000256" key="2">
    <source>
        <dbReference type="ARBA" id="ARBA00022801"/>
    </source>
</evidence>
<keyword evidence="5" id="KW-1185">Reference proteome</keyword>
<evidence type="ECO:0000256" key="3">
    <source>
        <dbReference type="SAM" id="MobiDB-lite"/>
    </source>
</evidence>
<proteinExistence type="predicted"/>